<comment type="caution">
    <text evidence="1">The sequence shown here is derived from an EMBL/GenBank/DDBJ whole genome shotgun (WGS) entry which is preliminary data.</text>
</comment>
<evidence type="ECO:0000313" key="2">
    <source>
        <dbReference type="Proteomes" id="UP000436911"/>
    </source>
</evidence>
<gene>
    <name evidence="1" type="ORF">DXT89_02745</name>
</gene>
<dbReference type="Proteomes" id="UP000436911">
    <property type="component" value="Unassembled WGS sequence"/>
</dbReference>
<accession>A0A368NV51</accession>
<dbReference type="EMBL" id="QUSG01000001">
    <property type="protein sequence ID" value="KAA3532278.1"/>
    <property type="molecule type" value="Genomic_DNA"/>
</dbReference>
<protein>
    <submittedName>
        <fullName evidence="1">Uncharacterized protein</fullName>
    </submittedName>
</protein>
<sequence length="79" mass="9635">MLRFYFQAFSPQSRTALLLKMLYYRIDCTNPAAKQWLFHKKRRFNQRCNIVSYEKSSVLRLQTEKRKPDFEKSDTKIKP</sequence>
<reference evidence="1 2" key="1">
    <citation type="submission" date="2018-08" db="EMBL/GenBank/DDBJ databases">
        <title>Genome sequencing of Agrobacterium vitis strain ICMP 10754.</title>
        <authorList>
            <person name="Visnovsky S.B."/>
            <person name="Pitman A.R."/>
        </authorList>
    </citation>
    <scope>NUCLEOTIDE SEQUENCE [LARGE SCALE GENOMIC DNA]</scope>
    <source>
        <strain evidence="1 2">ICMP 10754</strain>
    </source>
</reference>
<name>A0A368NV51_AGRVI</name>
<organism evidence="1 2">
    <name type="scientific">Agrobacterium vitis</name>
    <name type="common">Rhizobium vitis</name>
    <dbReference type="NCBI Taxonomy" id="373"/>
    <lineage>
        <taxon>Bacteria</taxon>
        <taxon>Pseudomonadati</taxon>
        <taxon>Pseudomonadota</taxon>
        <taxon>Alphaproteobacteria</taxon>
        <taxon>Hyphomicrobiales</taxon>
        <taxon>Rhizobiaceae</taxon>
        <taxon>Rhizobium/Agrobacterium group</taxon>
        <taxon>Agrobacterium</taxon>
    </lineage>
</organism>
<proteinExistence type="predicted"/>
<dbReference type="AlphaFoldDB" id="A0A368NV51"/>
<evidence type="ECO:0000313" key="1">
    <source>
        <dbReference type="EMBL" id="KAA3532278.1"/>
    </source>
</evidence>